<evidence type="ECO:0000256" key="6">
    <source>
        <dbReference type="ARBA" id="ARBA00038929"/>
    </source>
</evidence>
<evidence type="ECO:0000256" key="4">
    <source>
        <dbReference type="ARBA" id="ARBA00023316"/>
    </source>
</evidence>
<dbReference type="EC" id="3.2.1.58" evidence="6"/>
<accession>A0A2S4PTJ7</accession>
<organism evidence="10 11">
    <name type="scientific">Erysiphe pulchra</name>
    <dbReference type="NCBI Taxonomy" id="225359"/>
    <lineage>
        <taxon>Eukaryota</taxon>
        <taxon>Fungi</taxon>
        <taxon>Dikarya</taxon>
        <taxon>Ascomycota</taxon>
        <taxon>Pezizomycotina</taxon>
        <taxon>Leotiomycetes</taxon>
        <taxon>Erysiphales</taxon>
        <taxon>Erysiphaceae</taxon>
        <taxon>Erysiphe</taxon>
    </lineage>
</organism>
<dbReference type="GO" id="GO:0004338">
    <property type="term" value="F:glucan exo-1,3-beta-glucosidase activity"/>
    <property type="evidence" value="ECO:0007669"/>
    <property type="project" value="UniProtKB-EC"/>
</dbReference>
<evidence type="ECO:0000259" key="9">
    <source>
        <dbReference type="Pfam" id="PF00150"/>
    </source>
</evidence>
<dbReference type="GO" id="GO:0009986">
    <property type="term" value="C:cell surface"/>
    <property type="evidence" value="ECO:0007669"/>
    <property type="project" value="TreeGrafter"/>
</dbReference>
<comment type="similarity">
    <text evidence="1 7">Belongs to the glycosyl hydrolase 5 (cellulase A) family.</text>
</comment>
<dbReference type="Proteomes" id="UP000237438">
    <property type="component" value="Unassembled WGS sequence"/>
</dbReference>
<dbReference type="Pfam" id="PF00150">
    <property type="entry name" value="Cellulase"/>
    <property type="match status" value="1"/>
</dbReference>
<dbReference type="GO" id="GO:0009251">
    <property type="term" value="P:glucan catabolic process"/>
    <property type="evidence" value="ECO:0007669"/>
    <property type="project" value="TreeGrafter"/>
</dbReference>
<dbReference type="SUPFAM" id="SSF51445">
    <property type="entry name" value="(Trans)glycosidases"/>
    <property type="match status" value="1"/>
</dbReference>
<evidence type="ECO:0000256" key="5">
    <source>
        <dbReference type="ARBA" id="ARBA00036824"/>
    </source>
</evidence>
<keyword evidence="8" id="KW-0732">Signal</keyword>
<dbReference type="PANTHER" id="PTHR31297:SF8">
    <property type="entry name" value="GLYCOSIDE HYDROLASE FAMILY 5 DOMAIN-CONTAINING PROTEIN"/>
    <property type="match status" value="1"/>
</dbReference>
<dbReference type="OrthoDB" id="62120at2759"/>
<protein>
    <recommendedName>
        <fullName evidence="6">glucan 1,3-beta-glucosidase</fullName>
        <ecNumber evidence="6">3.2.1.58</ecNumber>
    </recommendedName>
</protein>
<name>A0A2S4PTJ7_9PEZI</name>
<dbReference type="GO" id="GO:0005576">
    <property type="term" value="C:extracellular region"/>
    <property type="evidence" value="ECO:0007669"/>
    <property type="project" value="TreeGrafter"/>
</dbReference>
<keyword evidence="3 7" id="KW-0326">Glycosidase</keyword>
<evidence type="ECO:0000256" key="8">
    <source>
        <dbReference type="SAM" id="SignalP"/>
    </source>
</evidence>
<evidence type="ECO:0000256" key="7">
    <source>
        <dbReference type="RuleBase" id="RU361153"/>
    </source>
</evidence>
<reference evidence="10 11" key="1">
    <citation type="submission" date="2017-10" db="EMBL/GenBank/DDBJ databases">
        <title>Development of genomic resources for the powdery mildew, Erysiphe pulchra.</title>
        <authorList>
            <person name="Wadl P.A."/>
            <person name="Mack B.M."/>
            <person name="Moore G."/>
            <person name="Beltz S.B."/>
        </authorList>
    </citation>
    <scope>NUCLEOTIDE SEQUENCE [LARGE SCALE GENOMIC DNA]</scope>
    <source>
        <strain evidence="10">Cflorida</strain>
    </source>
</reference>
<evidence type="ECO:0000256" key="1">
    <source>
        <dbReference type="ARBA" id="ARBA00005641"/>
    </source>
</evidence>
<keyword evidence="4" id="KW-0961">Cell wall biogenesis/degradation</keyword>
<evidence type="ECO:0000313" key="11">
    <source>
        <dbReference type="Proteomes" id="UP000237438"/>
    </source>
</evidence>
<keyword evidence="2 7" id="KW-0378">Hydrolase</keyword>
<feature type="signal peptide" evidence="8">
    <location>
        <begin position="1"/>
        <end position="18"/>
    </location>
</feature>
<dbReference type="InterPro" id="IPR001547">
    <property type="entry name" value="Glyco_hydro_5"/>
</dbReference>
<dbReference type="PROSITE" id="PS00659">
    <property type="entry name" value="GLYCOSYL_HYDROL_F5"/>
    <property type="match status" value="1"/>
</dbReference>
<proteinExistence type="inferred from homology"/>
<dbReference type="Gene3D" id="3.20.20.80">
    <property type="entry name" value="Glycosidases"/>
    <property type="match status" value="1"/>
</dbReference>
<evidence type="ECO:0000256" key="2">
    <source>
        <dbReference type="ARBA" id="ARBA00022801"/>
    </source>
</evidence>
<dbReference type="InterPro" id="IPR050386">
    <property type="entry name" value="Glycosyl_hydrolase_5"/>
</dbReference>
<dbReference type="InterPro" id="IPR017853">
    <property type="entry name" value="GH"/>
</dbReference>
<dbReference type="AlphaFoldDB" id="A0A2S4PTJ7"/>
<comment type="catalytic activity">
    <reaction evidence="5">
        <text>Successive hydrolysis of beta-D-glucose units from the non-reducing ends of (1-&gt;3)-beta-D-glucans, releasing alpha-glucose.</text>
        <dbReference type="EC" id="3.2.1.58"/>
    </reaction>
</comment>
<evidence type="ECO:0000256" key="3">
    <source>
        <dbReference type="ARBA" id="ARBA00023295"/>
    </source>
</evidence>
<dbReference type="STRING" id="225359.A0A2S4PTJ7"/>
<dbReference type="GO" id="GO:0071555">
    <property type="term" value="P:cell wall organization"/>
    <property type="evidence" value="ECO:0007669"/>
    <property type="project" value="UniProtKB-KW"/>
</dbReference>
<dbReference type="FunFam" id="3.20.20.80:FF:000033">
    <property type="entry name" value="Glucan 1,3-beta-glucosidase A"/>
    <property type="match status" value="1"/>
</dbReference>
<feature type="domain" description="Glycoside hydrolase family 5" evidence="9">
    <location>
        <begin position="88"/>
        <end position="319"/>
    </location>
</feature>
<dbReference type="PANTHER" id="PTHR31297">
    <property type="entry name" value="GLUCAN ENDO-1,6-BETA-GLUCOSIDASE B"/>
    <property type="match status" value="1"/>
</dbReference>
<dbReference type="EMBL" id="PEDP01000629">
    <property type="protein sequence ID" value="POS85368.1"/>
    <property type="molecule type" value="Genomic_DNA"/>
</dbReference>
<sequence>MLFFTPFIALILAASVNSFPRKISPRKVNFNWGSEKVRGLNIGGWLVLEPWITPSIFQNLDQALGIKDEFTLGEKLGNDAAFQILKRHWDTWLTLQDFQKIAGSGFNTVRIPIGYWAYETIPGEPYTKGAAPYLDTAIDWARQTGLKVWIDLHGAPGSQNGFDNSGHKIPEPLWQTGNNVNITLSVLNTISSKYARPEFQDVVVAIQLLNEPFTPKMDFEKVKQFYREGYNQVRAISETPVILHDGFALPSKWNGFLSVSDNNAQNVVVDHHEYQVFTNELVALTPEKHREVVCSNVASYSQGTDKWVVVGEWSGAMTDCATALNGFLTGARYDGTFPGSTFVGSCQDKNQISKWDQKFRDDMRRYIEAQLSAFETRTQGWVFWNFKAEGAPEWDAFALLDAGIFPQPLGNQNSICA</sequence>
<keyword evidence="11" id="KW-1185">Reference proteome</keyword>
<evidence type="ECO:0000313" key="10">
    <source>
        <dbReference type="EMBL" id="POS85368.1"/>
    </source>
</evidence>
<gene>
    <name evidence="10" type="ORF">EPUL_003655</name>
</gene>
<comment type="caution">
    <text evidence="10">The sequence shown here is derived from an EMBL/GenBank/DDBJ whole genome shotgun (WGS) entry which is preliminary data.</text>
</comment>
<dbReference type="InterPro" id="IPR018087">
    <property type="entry name" value="Glyco_hydro_5_CS"/>
</dbReference>
<feature type="chain" id="PRO_5015583837" description="glucan 1,3-beta-glucosidase" evidence="8">
    <location>
        <begin position="19"/>
        <end position="417"/>
    </location>
</feature>